<dbReference type="GO" id="GO:0071555">
    <property type="term" value="P:cell wall organization"/>
    <property type="evidence" value="ECO:0007669"/>
    <property type="project" value="UniProtKB-KW"/>
</dbReference>
<keyword evidence="5 11" id="KW-0812">Transmembrane</keyword>
<keyword evidence="7 11" id="KW-0573">Peptidoglycan synthesis</keyword>
<keyword evidence="1 11" id="KW-1003">Cell membrane</keyword>
<dbReference type="GO" id="GO:0005886">
    <property type="term" value="C:plasma membrane"/>
    <property type="evidence" value="ECO:0007669"/>
    <property type="project" value="UniProtKB-SubCell"/>
</dbReference>
<evidence type="ECO:0000313" key="14">
    <source>
        <dbReference type="EMBL" id="QPJ63749.1"/>
    </source>
</evidence>
<keyword evidence="10 11" id="KW-0961">Cell wall biogenesis/degradation</keyword>
<dbReference type="GO" id="GO:0016763">
    <property type="term" value="F:pentosyltransferase activity"/>
    <property type="evidence" value="ECO:0007669"/>
    <property type="project" value="InterPro"/>
</dbReference>
<dbReference type="GO" id="GO:0009274">
    <property type="term" value="C:peptidoglycan-based cell wall"/>
    <property type="evidence" value="ECO:0007669"/>
    <property type="project" value="InterPro"/>
</dbReference>
<evidence type="ECO:0000256" key="4">
    <source>
        <dbReference type="ARBA" id="ARBA00022679"/>
    </source>
</evidence>
<dbReference type="KEGG" id="nli:G3M70_07915"/>
<evidence type="ECO:0000256" key="1">
    <source>
        <dbReference type="ARBA" id="ARBA00022475"/>
    </source>
</evidence>
<dbReference type="InterPro" id="IPR023346">
    <property type="entry name" value="Lysozyme-like_dom_sf"/>
</dbReference>
<dbReference type="EC" id="2.4.99.28" evidence="11"/>
<dbReference type="NCBIfam" id="TIGR02070">
    <property type="entry name" value="mono_pep_trsgly"/>
    <property type="match status" value="1"/>
</dbReference>
<evidence type="ECO:0000256" key="3">
    <source>
        <dbReference type="ARBA" id="ARBA00022676"/>
    </source>
</evidence>
<dbReference type="GO" id="GO:0008955">
    <property type="term" value="F:peptidoglycan glycosyltransferase activity"/>
    <property type="evidence" value="ECO:0007669"/>
    <property type="project" value="UniProtKB-UniRule"/>
</dbReference>
<name>A0A7T0BZE6_9BACT</name>
<keyword evidence="4 11" id="KW-0808">Transferase</keyword>
<dbReference type="EMBL" id="CP048685">
    <property type="protein sequence ID" value="QPJ63749.1"/>
    <property type="molecule type" value="Genomic_DNA"/>
</dbReference>
<comment type="catalytic activity">
    <reaction evidence="11">
        <text>[GlcNAc-(1-&gt;4)-Mur2Ac(oyl-L-Ala-gamma-D-Glu-L-Lys-D-Ala-D-Ala)](n)-di-trans,octa-cis-undecaprenyl diphosphate + beta-D-GlcNAc-(1-&gt;4)-Mur2Ac(oyl-L-Ala-gamma-D-Glu-L-Lys-D-Ala-D-Ala)-di-trans,octa-cis-undecaprenyl diphosphate = [GlcNAc-(1-&gt;4)-Mur2Ac(oyl-L-Ala-gamma-D-Glu-L-Lys-D-Ala-D-Ala)](n+1)-di-trans,octa-cis-undecaprenyl diphosphate + di-trans,octa-cis-undecaprenyl diphosphate + H(+)</text>
        <dbReference type="Rhea" id="RHEA:23708"/>
        <dbReference type="Rhea" id="RHEA-COMP:9602"/>
        <dbReference type="Rhea" id="RHEA-COMP:9603"/>
        <dbReference type="ChEBI" id="CHEBI:15378"/>
        <dbReference type="ChEBI" id="CHEBI:58405"/>
        <dbReference type="ChEBI" id="CHEBI:60033"/>
        <dbReference type="ChEBI" id="CHEBI:78435"/>
        <dbReference type="EC" id="2.4.99.28"/>
    </reaction>
</comment>
<organism evidence="14 15">
    <name type="scientific">Candidatus Nitronauta litoralis</name>
    <dbReference type="NCBI Taxonomy" id="2705533"/>
    <lineage>
        <taxon>Bacteria</taxon>
        <taxon>Pseudomonadati</taxon>
        <taxon>Nitrospinota/Tectimicrobiota group</taxon>
        <taxon>Nitrospinota</taxon>
        <taxon>Nitrospinia</taxon>
        <taxon>Nitrospinales</taxon>
        <taxon>Nitrospinaceae</taxon>
        <taxon>Candidatus Nitronauta</taxon>
    </lineage>
</organism>
<dbReference type="PANTHER" id="PTHR30400">
    <property type="entry name" value="MONOFUNCTIONAL BIOSYNTHETIC PEPTIDOGLYCAN TRANSGLYCOSYLASE"/>
    <property type="match status" value="1"/>
</dbReference>
<dbReference type="AlphaFoldDB" id="A0A7T0BZE6"/>
<comment type="function">
    <text evidence="11">Peptidoglycan polymerase that catalyzes glycan chain elongation from lipid-linked precursors.</text>
</comment>
<keyword evidence="3 11" id="KW-0328">Glycosyltransferase</keyword>
<dbReference type="InterPro" id="IPR001264">
    <property type="entry name" value="Glyco_trans_51"/>
</dbReference>
<sequence>MTRPKPRPKPKSKPRKKKGPRSRKNTNTLAGRVKKFLLFTIAGFFLLSMASVWVYKYVDPPTTPLLFIRWAESGFDTRRPLLLGQWIALEDISPRLVRAVITSEDQKFERHNGFDWAAVRRAIDVNIKSNRLVGASTISMQTARNVFLWQNRDWIRKGLEAYFTFLIEIFWSKQRILEVYLNIIEWGDGVFGCRDAAQTHFNRSVERLSALESAWLAAILPNPRRWTEPAFERRVRGRQQVILRRMRSTSLKFLSSR</sequence>
<evidence type="ECO:0000256" key="11">
    <source>
        <dbReference type="HAMAP-Rule" id="MF_00766"/>
    </source>
</evidence>
<evidence type="ECO:0000256" key="7">
    <source>
        <dbReference type="ARBA" id="ARBA00022984"/>
    </source>
</evidence>
<comment type="similarity">
    <text evidence="11">Belongs to the glycosyltransferase 51 family.</text>
</comment>
<dbReference type="GO" id="GO:0008360">
    <property type="term" value="P:regulation of cell shape"/>
    <property type="evidence" value="ECO:0007669"/>
    <property type="project" value="UniProtKB-KW"/>
</dbReference>
<accession>A0A7T0BZE6</accession>
<dbReference type="Proteomes" id="UP000594688">
    <property type="component" value="Chromosome"/>
</dbReference>
<evidence type="ECO:0000256" key="5">
    <source>
        <dbReference type="ARBA" id="ARBA00022692"/>
    </source>
</evidence>
<dbReference type="GO" id="GO:0009252">
    <property type="term" value="P:peptidoglycan biosynthetic process"/>
    <property type="evidence" value="ECO:0007669"/>
    <property type="project" value="UniProtKB-UniRule"/>
</dbReference>
<keyword evidence="6 11" id="KW-0133">Cell shape</keyword>
<dbReference type="SUPFAM" id="SSF53955">
    <property type="entry name" value="Lysozyme-like"/>
    <property type="match status" value="1"/>
</dbReference>
<evidence type="ECO:0000256" key="2">
    <source>
        <dbReference type="ARBA" id="ARBA00022519"/>
    </source>
</evidence>
<dbReference type="InterPro" id="IPR036950">
    <property type="entry name" value="PBP_transglycosylase"/>
</dbReference>
<evidence type="ECO:0000256" key="8">
    <source>
        <dbReference type="ARBA" id="ARBA00022989"/>
    </source>
</evidence>
<keyword evidence="2" id="KW-0997">Cell inner membrane</keyword>
<gene>
    <name evidence="11 14" type="primary">mtgA</name>
    <name evidence="14" type="ORF">G3M70_07915</name>
</gene>
<evidence type="ECO:0000256" key="10">
    <source>
        <dbReference type="ARBA" id="ARBA00023316"/>
    </source>
</evidence>
<keyword evidence="8 11" id="KW-1133">Transmembrane helix</keyword>
<evidence type="ECO:0000256" key="6">
    <source>
        <dbReference type="ARBA" id="ARBA00022960"/>
    </source>
</evidence>
<evidence type="ECO:0000256" key="12">
    <source>
        <dbReference type="SAM" id="MobiDB-lite"/>
    </source>
</evidence>
<reference evidence="14 15" key="1">
    <citation type="submission" date="2020-02" db="EMBL/GenBank/DDBJ databases">
        <title>Genomic and physiological characterization of two novel Nitrospinaceae genera.</title>
        <authorList>
            <person name="Mueller A.J."/>
            <person name="Jung M.-Y."/>
            <person name="Strachan C.R."/>
            <person name="Herbold C.W."/>
            <person name="Kirkegaard R.H."/>
            <person name="Daims H."/>
        </authorList>
    </citation>
    <scope>NUCLEOTIDE SEQUENCE [LARGE SCALE GENOMIC DNA]</scope>
    <source>
        <strain evidence="14">EB</strain>
    </source>
</reference>
<dbReference type="HAMAP" id="MF_00766">
    <property type="entry name" value="PGT_MtgA"/>
    <property type="match status" value="1"/>
</dbReference>
<feature type="region of interest" description="Disordered" evidence="12">
    <location>
        <begin position="1"/>
        <end position="26"/>
    </location>
</feature>
<dbReference type="UniPathway" id="UPA00219"/>
<feature type="compositionally biased region" description="Basic residues" evidence="12">
    <location>
        <begin position="1"/>
        <end position="24"/>
    </location>
</feature>
<feature type="domain" description="Glycosyl transferase family 51" evidence="13">
    <location>
        <begin position="85"/>
        <end position="246"/>
    </location>
</feature>
<keyword evidence="9 11" id="KW-0472">Membrane</keyword>
<proteinExistence type="inferred from homology"/>
<dbReference type="InterPro" id="IPR011812">
    <property type="entry name" value="Pep_trsgly"/>
</dbReference>
<comment type="subcellular location">
    <subcellularLocation>
        <location evidence="11">Cell membrane</location>
        <topology evidence="11">Single-pass membrane protein</topology>
    </subcellularLocation>
</comment>
<evidence type="ECO:0000259" key="13">
    <source>
        <dbReference type="Pfam" id="PF00912"/>
    </source>
</evidence>
<dbReference type="PANTHER" id="PTHR30400:SF0">
    <property type="entry name" value="BIOSYNTHETIC PEPTIDOGLYCAN TRANSGLYCOSYLASE"/>
    <property type="match status" value="1"/>
</dbReference>
<dbReference type="Gene3D" id="1.10.3810.10">
    <property type="entry name" value="Biosynthetic peptidoglycan transglycosylase-like"/>
    <property type="match status" value="1"/>
</dbReference>
<dbReference type="Pfam" id="PF00912">
    <property type="entry name" value="Transgly"/>
    <property type="match status" value="1"/>
</dbReference>
<comment type="pathway">
    <text evidence="11">Cell wall biogenesis; peptidoglycan biosynthesis.</text>
</comment>
<evidence type="ECO:0000256" key="9">
    <source>
        <dbReference type="ARBA" id="ARBA00023136"/>
    </source>
</evidence>
<protein>
    <recommendedName>
        <fullName evidence="11">Biosynthetic peptidoglycan transglycosylase</fullName>
        <ecNumber evidence="11">2.4.99.28</ecNumber>
    </recommendedName>
    <alternativeName>
        <fullName evidence="11">Glycan polymerase</fullName>
    </alternativeName>
    <alternativeName>
        <fullName evidence="11">Peptidoglycan glycosyltransferase MtgA</fullName>
        <shortName evidence="11">PGT</shortName>
    </alternativeName>
</protein>
<evidence type="ECO:0000313" key="15">
    <source>
        <dbReference type="Proteomes" id="UP000594688"/>
    </source>
</evidence>